<evidence type="ECO:0000313" key="8">
    <source>
        <dbReference type="EMBL" id="KJE88571.1"/>
    </source>
</evidence>
<accession>A0A0D2U063</accession>
<dbReference type="SMART" id="SM00043">
    <property type="entry name" value="CY"/>
    <property type="match status" value="3"/>
</dbReference>
<keyword evidence="5" id="KW-0472">Membrane</keyword>
<gene>
    <name evidence="8" type="ORF">CAOG_000209</name>
</gene>
<dbReference type="EMBL" id="KE346360">
    <property type="protein sequence ID" value="KJE88571.1"/>
    <property type="molecule type" value="Genomic_DNA"/>
</dbReference>
<dbReference type="Proteomes" id="UP000008743">
    <property type="component" value="Unassembled WGS sequence"/>
</dbReference>
<evidence type="ECO:0000259" key="7">
    <source>
        <dbReference type="SMART" id="SM00043"/>
    </source>
</evidence>
<dbReference type="GO" id="GO:0004869">
    <property type="term" value="F:cysteine-type endopeptidase inhibitor activity"/>
    <property type="evidence" value="ECO:0007669"/>
    <property type="project" value="UniProtKB-KW"/>
</dbReference>
<dbReference type="CDD" id="cd00042">
    <property type="entry name" value="CY"/>
    <property type="match status" value="3"/>
</dbReference>
<dbReference type="Gene3D" id="3.10.450.10">
    <property type="match status" value="3"/>
</dbReference>
<dbReference type="InterPro" id="IPR018073">
    <property type="entry name" value="Prot_inh_cystat_CS"/>
</dbReference>
<keyword evidence="9" id="KW-1185">Reference proteome</keyword>
<keyword evidence="3" id="KW-0789">Thiol protease inhibitor</keyword>
<feature type="domain" description="Cystatin" evidence="7">
    <location>
        <begin position="34"/>
        <end position="133"/>
    </location>
</feature>
<dbReference type="SUPFAM" id="SSF54403">
    <property type="entry name" value="Cystatin/monellin"/>
    <property type="match status" value="3"/>
</dbReference>
<feature type="compositionally biased region" description="Pro residues" evidence="4">
    <location>
        <begin position="426"/>
        <end position="435"/>
    </location>
</feature>
<dbReference type="GO" id="GO:0005615">
    <property type="term" value="C:extracellular space"/>
    <property type="evidence" value="ECO:0007669"/>
    <property type="project" value="TreeGrafter"/>
</dbReference>
<evidence type="ECO:0000256" key="3">
    <source>
        <dbReference type="ARBA" id="ARBA00022704"/>
    </source>
</evidence>
<feature type="chain" id="PRO_5002252374" description="Cystatin domain-containing protein" evidence="6">
    <location>
        <begin position="19"/>
        <end position="683"/>
    </location>
</feature>
<evidence type="ECO:0000256" key="2">
    <source>
        <dbReference type="ARBA" id="ARBA00022690"/>
    </source>
</evidence>
<keyword evidence="5" id="KW-0812">Transmembrane</keyword>
<feature type="transmembrane region" description="Helical" evidence="5">
    <location>
        <begin position="622"/>
        <end position="643"/>
    </location>
</feature>
<evidence type="ECO:0000313" key="9">
    <source>
        <dbReference type="Proteomes" id="UP000008743"/>
    </source>
</evidence>
<keyword evidence="5" id="KW-1133">Transmembrane helix</keyword>
<dbReference type="GO" id="GO:0031982">
    <property type="term" value="C:vesicle"/>
    <property type="evidence" value="ECO:0007669"/>
    <property type="project" value="TreeGrafter"/>
</dbReference>
<organism evidence="8 9">
    <name type="scientific">Capsaspora owczarzaki (strain ATCC 30864)</name>
    <dbReference type="NCBI Taxonomy" id="595528"/>
    <lineage>
        <taxon>Eukaryota</taxon>
        <taxon>Filasterea</taxon>
        <taxon>Capsaspora</taxon>
    </lineage>
</organism>
<evidence type="ECO:0000256" key="6">
    <source>
        <dbReference type="SAM" id="SignalP"/>
    </source>
</evidence>
<feature type="signal peptide" evidence="6">
    <location>
        <begin position="1"/>
        <end position="18"/>
    </location>
</feature>
<dbReference type="PANTHER" id="PTHR46186">
    <property type="entry name" value="CYSTATIN"/>
    <property type="match status" value="1"/>
</dbReference>
<dbReference type="Pfam" id="PF00031">
    <property type="entry name" value="Cystatin"/>
    <property type="match status" value="1"/>
</dbReference>
<dbReference type="GO" id="GO:0005737">
    <property type="term" value="C:cytoplasm"/>
    <property type="evidence" value="ECO:0007669"/>
    <property type="project" value="TreeGrafter"/>
</dbReference>
<evidence type="ECO:0000256" key="5">
    <source>
        <dbReference type="SAM" id="Phobius"/>
    </source>
</evidence>
<keyword evidence="6" id="KW-0732">Signal</keyword>
<dbReference type="PANTHER" id="PTHR46186:SF2">
    <property type="entry name" value="CYSTATIN"/>
    <property type="match status" value="1"/>
</dbReference>
<proteinExistence type="inferred from homology"/>
<keyword evidence="2" id="KW-0646">Protease inhibitor</keyword>
<evidence type="ECO:0000256" key="4">
    <source>
        <dbReference type="SAM" id="MobiDB-lite"/>
    </source>
</evidence>
<dbReference type="AlphaFoldDB" id="A0A0D2U063"/>
<dbReference type="InterPro" id="IPR046350">
    <property type="entry name" value="Cystatin_sf"/>
</dbReference>
<reference evidence="9" key="1">
    <citation type="submission" date="2011-02" db="EMBL/GenBank/DDBJ databases">
        <title>The Genome Sequence of Capsaspora owczarzaki ATCC 30864.</title>
        <authorList>
            <person name="Russ C."/>
            <person name="Cuomo C."/>
            <person name="Burger G."/>
            <person name="Gray M.W."/>
            <person name="Holland P.W.H."/>
            <person name="King N."/>
            <person name="Lang F.B.F."/>
            <person name="Roger A.J."/>
            <person name="Ruiz-Trillo I."/>
            <person name="Young S.K."/>
            <person name="Zeng Q."/>
            <person name="Gargeya S."/>
            <person name="Alvarado L."/>
            <person name="Berlin A."/>
            <person name="Chapman S.B."/>
            <person name="Chen Z."/>
            <person name="Freedman E."/>
            <person name="Gellesch M."/>
            <person name="Goldberg J."/>
            <person name="Griggs A."/>
            <person name="Gujja S."/>
            <person name="Heilman E."/>
            <person name="Heiman D."/>
            <person name="Howarth C."/>
            <person name="Mehta T."/>
            <person name="Neiman D."/>
            <person name="Pearson M."/>
            <person name="Roberts A."/>
            <person name="Saif S."/>
            <person name="Shea T."/>
            <person name="Shenoy N."/>
            <person name="Sisk P."/>
            <person name="Stolte C."/>
            <person name="Sykes S."/>
            <person name="White J."/>
            <person name="Yandava C."/>
            <person name="Haas B."/>
            <person name="Nusbaum C."/>
            <person name="Birren B."/>
        </authorList>
    </citation>
    <scope>NUCLEOTIDE SEQUENCE</scope>
    <source>
        <strain evidence="9">ATCC 30864</strain>
    </source>
</reference>
<dbReference type="OrthoDB" id="1908104at2759"/>
<dbReference type="InterPro" id="IPR000010">
    <property type="entry name" value="Cystatin_dom"/>
</dbReference>
<name>A0A0D2U063_CAPO3</name>
<dbReference type="PROSITE" id="PS00287">
    <property type="entry name" value="CYSTATIN"/>
    <property type="match status" value="1"/>
</dbReference>
<dbReference type="InParanoid" id="A0A0D2U063"/>
<protein>
    <recommendedName>
        <fullName evidence="7">Cystatin domain-containing protein</fullName>
    </recommendedName>
</protein>
<evidence type="ECO:0000256" key="1">
    <source>
        <dbReference type="ARBA" id="ARBA00009403"/>
    </source>
</evidence>
<comment type="similarity">
    <text evidence="1">Belongs to the cystatin family.</text>
</comment>
<sequence length="683" mass="74107">MKLAIVLVIATLGIGALAAVMDPARPMRADGRRAPVGAPSEITDLNDPQLLQAVNFATDYANLEKGDELGAELALAKIVSATSQVVSGIKYTITLQLNAKDDATRTFDLVVQVLWQAWATPAYKILQFDISETTVAVPVPAPEPAPEPVPVPVPRPGSFTPVDNSVNSLQEDPSLVLAVQAVLDRLNEPSNSINRIVLLDLLSVQKQVVAGKRYIMRFLAGMSTDCRKDAASSVFDDLDCTVPYDRVFAVNAQVFVPLPSANAEPQVSSVDLEVPVSTLPGFVPKTFRVAPVGTFEDALPSTPLDDPLVMDAIRSIDTTVLASQEITKCKRFVTSVRGATQMPSNSNSIFMRLVLVVGMDCGPNSNGPLWQPFHKFALIMEGQYADPQGGESPGNWNAPDMVLRWHSVRADDLGTTVEDNVGAGLPPKPDSPPETTPTDTDSPPPLLGGQVTIPDVSANPNAQMALAFGLATVNERMNRDEPLVQISVLSATMQMVAGRIYRFRVLVAPSHACSKGQPMPASSDPADCPPDASQSFVLVLVVRHRAWETNAPMTLQSMTVETENPPDACATVYTGYASDPSGRCYVSSKIDCSNPFEYKTLEECQQAMDNQWCLSSLFKSKVVRYSMIGTAGLFVLFGLVMFAQSMMARRRAERAVFMPTRSEQKPDNIKYMKLNELQQRPMY</sequence>
<feature type="domain" description="Cystatin" evidence="7">
    <location>
        <begin position="445"/>
        <end position="561"/>
    </location>
</feature>
<dbReference type="RefSeq" id="XP_004365080.1">
    <property type="nucleotide sequence ID" value="XM_004365023.2"/>
</dbReference>
<feature type="domain" description="Cystatin" evidence="7">
    <location>
        <begin position="154"/>
        <end position="258"/>
    </location>
</feature>
<feature type="region of interest" description="Disordered" evidence="4">
    <location>
        <begin position="417"/>
        <end position="455"/>
    </location>
</feature>